<dbReference type="InterPro" id="IPR020806">
    <property type="entry name" value="PKS_PP-bd"/>
</dbReference>
<dbReference type="Gene3D" id="3.30.300.30">
    <property type="match status" value="1"/>
</dbReference>
<dbReference type="InterPro" id="IPR001031">
    <property type="entry name" value="Thioesterase"/>
</dbReference>
<dbReference type="Gene3D" id="3.40.50.980">
    <property type="match status" value="2"/>
</dbReference>
<dbReference type="FunFam" id="3.40.50.12780:FF:000012">
    <property type="entry name" value="Non-ribosomal peptide synthetase"/>
    <property type="match status" value="1"/>
</dbReference>
<dbReference type="InterPro" id="IPR025110">
    <property type="entry name" value="AMP-bd_C"/>
</dbReference>
<dbReference type="Gene3D" id="3.40.50.1820">
    <property type="entry name" value="alpha/beta hydrolase"/>
    <property type="match status" value="1"/>
</dbReference>
<feature type="domain" description="Carrier" evidence="4">
    <location>
        <begin position="963"/>
        <end position="1038"/>
    </location>
</feature>
<gene>
    <name evidence="5" type="primary">sln9</name>
</gene>
<dbReference type="Pfam" id="PF00501">
    <property type="entry name" value="AMP-binding"/>
    <property type="match status" value="1"/>
</dbReference>
<dbReference type="PANTHER" id="PTHR45527:SF1">
    <property type="entry name" value="FATTY ACID SYNTHASE"/>
    <property type="match status" value="1"/>
</dbReference>
<dbReference type="GO" id="GO:0043041">
    <property type="term" value="P:amino acid activation for nonribosomal peptide biosynthetic process"/>
    <property type="evidence" value="ECO:0007669"/>
    <property type="project" value="TreeGrafter"/>
</dbReference>
<reference evidence="5" key="1">
    <citation type="journal article" date="2016" name="Angew. Chem. Int. Ed. Engl.">
        <title>A Peptidyl-Transesterifying Type I Thioesterase in Salinamide Biosynthesis.</title>
        <authorList>
            <person name="Ray L."/>
            <person name="Yamanaka K."/>
            <person name="Moore B.S."/>
        </authorList>
    </citation>
    <scope>NUCLEOTIDE SEQUENCE</scope>
    <source>
        <strain evidence="5">CNB091</strain>
    </source>
</reference>
<protein>
    <submittedName>
        <fullName evidence="5">Nonribosomal peptide synthetase</fullName>
    </submittedName>
</protein>
<dbReference type="PROSITE" id="PS00455">
    <property type="entry name" value="AMP_BINDING"/>
    <property type="match status" value="1"/>
</dbReference>
<dbReference type="Gene3D" id="3.30.559.10">
    <property type="entry name" value="Chloramphenicol acetyltransferase-like domain"/>
    <property type="match status" value="1"/>
</dbReference>
<dbReference type="Gene3D" id="2.30.38.10">
    <property type="entry name" value="Luciferase, Domain 3"/>
    <property type="match status" value="1"/>
</dbReference>
<dbReference type="PANTHER" id="PTHR45527">
    <property type="entry name" value="NONRIBOSOMAL PEPTIDE SYNTHETASE"/>
    <property type="match status" value="1"/>
</dbReference>
<dbReference type="Pfam" id="PF00668">
    <property type="entry name" value="Condensation"/>
    <property type="match status" value="1"/>
</dbReference>
<dbReference type="GO" id="GO:0005737">
    <property type="term" value="C:cytoplasm"/>
    <property type="evidence" value="ECO:0007669"/>
    <property type="project" value="TreeGrafter"/>
</dbReference>
<name>A0A2P2CL59_9ACTN</name>
<dbReference type="InterPro" id="IPR010071">
    <property type="entry name" value="AA_adenyl_dom"/>
</dbReference>
<dbReference type="SUPFAM" id="SSF53474">
    <property type="entry name" value="alpha/beta-Hydrolases"/>
    <property type="match status" value="1"/>
</dbReference>
<accession>A0A2P2CL59</accession>
<dbReference type="Gene3D" id="3.30.559.30">
    <property type="entry name" value="Nonribosomal peptide synthetase, condensation domain"/>
    <property type="match status" value="1"/>
</dbReference>
<dbReference type="Pfam" id="PF00550">
    <property type="entry name" value="PP-binding"/>
    <property type="match status" value="1"/>
</dbReference>
<dbReference type="OrthoDB" id="2472181at2"/>
<dbReference type="InterPro" id="IPR001242">
    <property type="entry name" value="Condensation_dom"/>
</dbReference>
<sequence>MSKSLPLSAAQAGVWFAQQLDVDSPAYTAGDCVDLHGPLDTALFGQAVDRAVASAQAARTRVVVTADGPRQEVAVRAGEPVTRVVDLRGEADPAASAEALLRAEVARPFDLASGEPLLRSTLVRTADDRHLWCHLYHHIALDGFAVWLMARQVAAEYTALVSGSAEAEREELAVEPLLAEDAEYQASDARTASREFWAGYFSDGFTPTVLAARPAGGVRAFHRSGVTLRAERAALLHAAASRLGASWAQVVAAAAGAYVQRCAGRAEVLLTLPVHGRTSGVSRRTPGMLTNMVPLRLRATPGTSVGDLVAATAREMRTVLRHHRYRAEELRRDLGLTSTDRRFFGPVVNIQELDGGLTMGPCTAETRNLSNGPVEDLAVNVFSRAGVVEIEVDGNADAYTQDEIAGHARRFGRFLEAFAGLGADRPVGGIGLLSPEEEERTERAGCADALEAPPVPLSEGIARQAAATPDAVAVVADDGELSYAELTERADRLAGVLRERGARPGQTVAVALPRGTSLPVALLAVLRTGAAYLPVDPAFPAERTAHVLADADPVLLITVSRVAGAIPGGGQRLLLDGSGAVAGASAAPATAPEGTPFDPASPAYLLYTSGSTGKPKGVTVSRANLDSLLAAMALHVPLAPADRLLAVTTVAFDISGLELFLPLLAGAATVIASEDRVRRPAELARDLRGSGITVMQATPTLWQEVLAEDPGCLAGLTVLTGGEALPGPLAARLTAAARRVVNVYGPTETTIWSTAHEVPAGEERNPAIGRPLAGTRAQVLDAALHPVPDGLAGELYLSGSGVASGYHGAPATTAARFVADVSGARSGQPGGRMYRTGDLVRRRPDGTLEFLGRADDQVKVRGFRVEPGEVEAALTRLAPVASAVVTVRRGPAGDDRLVAYAVPAGEESIDPVAVRRELASVLPDHMVPTTLVTLTELPLTANGKVDRRALPEPEPEAVVRGRGPRTPQEEILCELYAELIGLPSVGIDDGFFDLGGHSLLANQLIVRARETLGIELSFRALVDHPTVAEITQRTGVDTSESAFDVLIPLRSRGTGDPLFCLHPIGGPSWIYSGLMKHVDASRPIYGLQPRNLARPEEMPPTIDAMAADYLEQIRAVQPKGPYHFLGWSFGGVVAQAMAVLLEEQGEEVALLAVMGDYPIDTADHPIPTDQEFFAAAVESTGYDMSTLEGTTLEAKFVATVLRERNSPFALFGEYNLLALIDIYKNNLKLLIEHRPRSFHGPALFFRPTLGADGKPLERTAEELWFAHMKGPVEVHEIASRHEHMSQPEPLGAVGKVVAAALRPPGGGAAGGASEGSTR</sequence>
<dbReference type="SUPFAM" id="SSF52777">
    <property type="entry name" value="CoA-dependent acyltransferases"/>
    <property type="match status" value="2"/>
</dbReference>
<evidence type="ECO:0000256" key="2">
    <source>
        <dbReference type="ARBA" id="ARBA00022450"/>
    </source>
</evidence>
<evidence type="ECO:0000313" key="5">
    <source>
        <dbReference type="EMBL" id="DAB41479.1"/>
    </source>
</evidence>
<dbReference type="SMART" id="SM00823">
    <property type="entry name" value="PKS_PP"/>
    <property type="match status" value="1"/>
</dbReference>
<dbReference type="NCBIfam" id="TIGR01733">
    <property type="entry name" value="AA-adenyl-dom"/>
    <property type="match status" value="1"/>
</dbReference>
<dbReference type="GO" id="GO:0017000">
    <property type="term" value="P:antibiotic biosynthetic process"/>
    <property type="evidence" value="ECO:0007669"/>
    <property type="project" value="UniProtKB-ARBA"/>
</dbReference>
<dbReference type="FunFam" id="3.40.50.980:FF:000001">
    <property type="entry name" value="Non-ribosomal peptide synthetase"/>
    <property type="match status" value="1"/>
</dbReference>
<organism evidence="5">
    <name type="scientific">Streptomyces sp. CNB091</name>
    <dbReference type="NCBI Taxonomy" id="1169156"/>
    <lineage>
        <taxon>Bacteria</taxon>
        <taxon>Bacillati</taxon>
        <taxon>Actinomycetota</taxon>
        <taxon>Actinomycetes</taxon>
        <taxon>Kitasatosporales</taxon>
        <taxon>Streptomycetaceae</taxon>
        <taxon>Streptomyces</taxon>
    </lineage>
</organism>
<dbReference type="InterPro" id="IPR009081">
    <property type="entry name" value="PP-bd_ACP"/>
</dbReference>
<evidence type="ECO:0000256" key="1">
    <source>
        <dbReference type="ARBA" id="ARBA00001957"/>
    </source>
</evidence>
<dbReference type="SUPFAM" id="SSF47336">
    <property type="entry name" value="ACP-like"/>
    <property type="match status" value="1"/>
</dbReference>
<dbReference type="InterPro" id="IPR000873">
    <property type="entry name" value="AMP-dep_synth/lig_dom"/>
</dbReference>
<dbReference type="InterPro" id="IPR020845">
    <property type="entry name" value="AMP-binding_CS"/>
</dbReference>
<dbReference type="Pfam" id="PF13193">
    <property type="entry name" value="AMP-binding_C"/>
    <property type="match status" value="1"/>
</dbReference>
<comment type="cofactor">
    <cofactor evidence="1">
        <name>pantetheine 4'-phosphate</name>
        <dbReference type="ChEBI" id="CHEBI:47942"/>
    </cofactor>
</comment>
<dbReference type="EMBL" id="BK009377">
    <property type="protein sequence ID" value="DAB41479.1"/>
    <property type="molecule type" value="Genomic_DNA"/>
</dbReference>
<dbReference type="Pfam" id="PF00975">
    <property type="entry name" value="Thioesterase"/>
    <property type="match status" value="1"/>
</dbReference>
<dbReference type="InterPro" id="IPR023213">
    <property type="entry name" value="CAT-like_dom_sf"/>
</dbReference>
<evidence type="ECO:0000256" key="3">
    <source>
        <dbReference type="ARBA" id="ARBA00022553"/>
    </source>
</evidence>
<evidence type="ECO:0000259" key="4">
    <source>
        <dbReference type="PROSITE" id="PS50075"/>
    </source>
</evidence>
<proteinExistence type="predicted"/>
<keyword evidence="3" id="KW-0597">Phosphoprotein</keyword>
<dbReference type="InterPro" id="IPR036736">
    <property type="entry name" value="ACP-like_sf"/>
</dbReference>
<dbReference type="InterPro" id="IPR006162">
    <property type="entry name" value="Ppantetheine_attach_site"/>
</dbReference>
<dbReference type="InterPro" id="IPR045851">
    <property type="entry name" value="AMP-bd_C_sf"/>
</dbReference>
<dbReference type="FunFam" id="3.30.300.30:FF:000010">
    <property type="entry name" value="Enterobactin synthetase component F"/>
    <property type="match status" value="1"/>
</dbReference>
<dbReference type="InterPro" id="IPR029058">
    <property type="entry name" value="AB_hydrolase_fold"/>
</dbReference>
<dbReference type="PROSITE" id="PS50075">
    <property type="entry name" value="CARRIER"/>
    <property type="match status" value="1"/>
</dbReference>
<dbReference type="GO" id="GO:0003824">
    <property type="term" value="F:catalytic activity"/>
    <property type="evidence" value="ECO:0007669"/>
    <property type="project" value="InterPro"/>
</dbReference>
<dbReference type="GO" id="GO:0008610">
    <property type="term" value="P:lipid biosynthetic process"/>
    <property type="evidence" value="ECO:0007669"/>
    <property type="project" value="UniProtKB-ARBA"/>
</dbReference>
<keyword evidence="2" id="KW-0596">Phosphopantetheine</keyword>
<dbReference type="GO" id="GO:0031177">
    <property type="term" value="F:phosphopantetheine binding"/>
    <property type="evidence" value="ECO:0007669"/>
    <property type="project" value="InterPro"/>
</dbReference>
<dbReference type="GO" id="GO:0044550">
    <property type="term" value="P:secondary metabolite biosynthetic process"/>
    <property type="evidence" value="ECO:0007669"/>
    <property type="project" value="UniProtKB-ARBA"/>
</dbReference>
<dbReference type="SUPFAM" id="SSF56801">
    <property type="entry name" value="Acetyl-CoA synthetase-like"/>
    <property type="match status" value="1"/>
</dbReference>
<dbReference type="PROSITE" id="PS00012">
    <property type="entry name" value="PHOSPHOPANTETHEINE"/>
    <property type="match status" value="1"/>
</dbReference>